<organism evidence="6 7">
    <name type="scientific">Asterophora parasitica</name>
    <dbReference type="NCBI Taxonomy" id="117018"/>
    <lineage>
        <taxon>Eukaryota</taxon>
        <taxon>Fungi</taxon>
        <taxon>Dikarya</taxon>
        <taxon>Basidiomycota</taxon>
        <taxon>Agaricomycotina</taxon>
        <taxon>Agaricomycetes</taxon>
        <taxon>Agaricomycetidae</taxon>
        <taxon>Agaricales</taxon>
        <taxon>Tricholomatineae</taxon>
        <taxon>Lyophyllaceae</taxon>
        <taxon>Asterophora</taxon>
    </lineage>
</organism>
<evidence type="ECO:0000256" key="1">
    <source>
        <dbReference type="ARBA" id="ARBA00001974"/>
    </source>
</evidence>
<dbReference type="InterPro" id="IPR036188">
    <property type="entry name" value="FAD/NAD-bd_sf"/>
</dbReference>
<reference evidence="6" key="1">
    <citation type="submission" date="2020-07" db="EMBL/GenBank/DDBJ databases">
        <authorList>
            <person name="Nieuwenhuis M."/>
            <person name="Van De Peppel L.J.J."/>
        </authorList>
    </citation>
    <scope>NUCLEOTIDE SEQUENCE</scope>
    <source>
        <strain evidence="6">AP01</strain>
        <tissue evidence="6">Mycelium</tissue>
    </source>
</reference>
<dbReference type="Proteomes" id="UP000775547">
    <property type="component" value="Unassembled WGS sequence"/>
</dbReference>
<dbReference type="GO" id="GO:0071949">
    <property type="term" value="F:FAD binding"/>
    <property type="evidence" value="ECO:0007669"/>
    <property type="project" value="InterPro"/>
</dbReference>
<name>A0A9P7GBG4_9AGAR</name>
<keyword evidence="2" id="KW-0285">Flavoprotein</keyword>
<feature type="domain" description="FAD-binding" evidence="5">
    <location>
        <begin position="6"/>
        <end position="350"/>
    </location>
</feature>
<protein>
    <recommendedName>
        <fullName evidence="5">FAD-binding domain-containing protein</fullName>
    </recommendedName>
</protein>
<dbReference type="PRINTS" id="PR00420">
    <property type="entry name" value="RNGMNOXGNASE"/>
</dbReference>
<dbReference type="GO" id="GO:0016709">
    <property type="term" value="F:oxidoreductase activity, acting on paired donors, with incorporation or reduction of molecular oxygen, NAD(P)H as one donor, and incorporation of one atom of oxygen"/>
    <property type="evidence" value="ECO:0007669"/>
    <property type="project" value="UniProtKB-ARBA"/>
</dbReference>
<evidence type="ECO:0000256" key="4">
    <source>
        <dbReference type="ARBA" id="ARBA00023002"/>
    </source>
</evidence>
<keyword evidence="3" id="KW-0274">FAD</keyword>
<comment type="cofactor">
    <cofactor evidence="1">
        <name>FAD</name>
        <dbReference type="ChEBI" id="CHEBI:57692"/>
    </cofactor>
</comment>
<proteinExistence type="predicted"/>
<dbReference type="Gene3D" id="3.40.30.120">
    <property type="match status" value="1"/>
</dbReference>
<reference evidence="6" key="2">
    <citation type="submission" date="2021-10" db="EMBL/GenBank/DDBJ databases">
        <title>Phylogenomics reveals ancestral predisposition of the termite-cultivated fungus Termitomyces towards a domesticated lifestyle.</title>
        <authorList>
            <person name="Auxier B."/>
            <person name="Grum-Grzhimaylo A."/>
            <person name="Cardenas M.E."/>
            <person name="Lodge J.D."/>
            <person name="Laessoe T."/>
            <person name="Pedersen O."/>
            <person name="Smith M.E."/>
            <person name="Kuyper T.W."/>
            <person name="Franco-Molano E.A."/>
            <person name="Baroni T.J."/>
            <person name="Aanen D.K."/>
        </authorList>
    </citation>
    <scope>NUCLEOTIDE SEQUENCE</scope>
    <source>
        <strain evidence="6">AP01</strain>
        <tissue evidence="6">Mycelium</tissue>
    </source>
</reference>
<dbReference type="Pfam" id="PF01494">
    <property type="entry name" value="FAD_binding_3"/>
    <property type="match status" value="1"/>
</dbReference>
<gene>
    <name evidence="6" type="ORF">DXG03_009369</name>
</gene>
<dbReference type="InterPro" id="IPR050641">
    <property type="entry name" value="RIFMO-like"/>
</dbReference>
<dbReference type="InterPro" id="IPR002938">
    <property type="entry name" value="FAD-bd"/>
</dbReference>
<dbReference type="EMBL" id="JABCKV010000009">
    <property type="protein sequence ID" value="KAG5647439.1"/>
    <property type="molecule type" value="Genomic_DNA"/>
</dbReference>
<dbReference type="AlphaFoldDB" id="A0A9P7GBG4"/>
<sequence length="562" mass="61397">MNTSPKVLVIGAGPSGLVAALTLLRNGITVRIVDKGLEAHPGQRGAGIMPRSLELFERLGVLHDILKEAIPAPPVRRYALGSAHILHEAEMVPRVEPTPDIPHPNIFLLGQNRLEPILSEAISKFSGEIERGTEVVSFEQSDHGVVVNLIKHGVPESATYDYVIGADGARSVVRKLSQFAFQGETRPAERLVVGDIQIGGLSENYWHMWGASDIMISVRPTNVFGVFNVAINSSNHSDHDRLSASETAFKQFVQKYIRSEASELVFGEVSWLSLFTPNIRMVEKFQLGRVLLVGDAGHVHSPTGGQGMNSSVQDAFNLAWKLSLVIRNEASPSLLDTYSEERIPVIKEMLFQTTQLHNKAFVEKANDAFKRGSTIRQLGINYRWSSIVLDERKGAGAVEEISAYGGHYDGFLRAGDRAPDASGLADLSATRQSENGRLFDLFGPTHHTVLVFAPALEQYSALAESVKLSSKGRVQIAVILKTSQDKVISWTDADAVLEDREEHAHNGYKINDDFGVVVVRPDGVVGAIVGGADGLGKCGATESMKEMWRQVMTDAKNMPKKH</sequence>
<dbReference type="PANTHER" id="PTHR43004:SF19">
    <property type="entry name" value="BINDING MONOOXYGENASE, PUTATIVE (JCVI)-RELATED"/>
    <property type="match status" value="1"/>
</dbReference>
<evidence type="ECO:0000313" key="7">
    <source>
        <dbReference type="Proteomes" id="UP000775547"/>
    </source>
</evidence>
<comment type="caution">
    <text evidence="6">The sequence shown here is derived from an EMBL/GenBank/DDBJ whole genome shotgun (WGS) entry which is preliminary data.</text>
</comment>
<evidence type="ECO:0000259" key="5">
    <source>
        <dbReference type="Pfam" id="PF01494"/>
    </source>
</evidence>
<evidence type="ECO:0000313" key="6">
    <source>
        <dbReference type="EMBL" id="KAG5647439.1"/>
    </source>
</evidence>
<dbReference type="OrthoDB" id="2690153at2759"/>
<keyword evidence="7" id="KW-1185">Reference proteome</keyword>
<dbReference type="PANTHER" id="PTHR43004">
    <property type="entry name" value="TRK SYSTEM POTASSIUM UPTAKE PROTEIN"/>
    <property type="match status" value="1"/>
</dbReference>
<evidence type="ECO:0000256" key="3">
    <source>
        <dbReference type="ARBA" id="ARBA00022827"/>
    </source>
</evidence>
<dbReference type="SUPFAM" id="SSF51905">
    <property type="entry name" value="FAD/NAD(P)-binding domain"/>
    <property type="match status" value="1"/>
</dbReference>
<keyword evidence="4" id="KW-0560">Oxidoreductase</keyword>
<evidence type="ECO:0000256" key="2">
    <source>
        <dbReference type="ARBA" id="ARBA00022630"/>
    </source>
</evidence>
<accession>A0A9P7GBG4</accession>
<dbReference type="Gene3D" id="3.30.70.2450">
    <property type="match status" value="1"/>
</dbReference>
<dbReference type="Gene3D" id="3.50.50.60">
    <property type="entry name" value="FAD/NAD(P)-binding domain"/>
    <property type="match status" value="1"/>
</dbReference>